<evidence type="ECO:0000313" key="3">
    <source>
        <dbReference type="Proteomes" id="UP001221142"/>
    </source>
</evidence>
<dbReference type="EMBL" id="JARKIF010000007">
    <property type="protein sequence ID" value="KAJ7634990.1"/>
    <property type="molecule type" value="Genomic_DNA"/>
</dbReference>
<sequence>RREDSLRVYQESLDRAELYSSLVNVTVDAFNIGRNDDAKATAGEAIQLGFKIGLDSDPATGKTLMSALKKLSARLLGPPDNQEALHIIEEAVSFCRHLVKAKTVFTEDLVELLDQLYVCLLGCTGRWSDTLCTAEEAVVLRRKLAETNPDLVKNFMPSLRNLIADFRLCGNYEGALRAYGEAVKLRQMLAERDTQATEDALLVEKEVVELNRTRAAQDEGLAASLSNLTFALGIVGQHEDAVRAGEESVHLYRQDHQGLAVTEEARKFGLALALQNMARSLRATAREDDASHAYEESFKLYRELAEIRPELMAPKCLAVALDLHDVGFNEDALSVSILSVESFRKLGPVADTASFLKALKVTAKILRGLKREDEAEKIEAEITELEAGESPSKQANGDAVEVASSTVV</sequence>
<organism evidence="2 3">
    <name type="scientific">Roridomyces roridus</name>
    <dbReference type="NCBI Taxonomy" id="1738132"/>
    <lineage>
        <taxon>Eukaryota</taxon>
        <taxon>Fungi</taxon>
        <taxon>Dikarya</taxon>
        <taxon>Basidiomycota</taxon>
        <taxon>Agaricomycotina</taxon>
        <taxon>Agaricomycetes</taxon>
        <taxon>Agaricomycetidae</taxon>
        <taxon>Agaricales</taxon>
        <taxon>Marasmiineae</taxon>
        <taxon>Mycenaceae</taxon>
        <taxon>Roridomyces</taxon>
    </lineage>
</organism>
<dbReference type="SUPFAM" id="SSF48452">
    <property type="entry name" value="TPR-like"/>
    <property type="match status" value="1"/>
</dbReference>
<reference evidence="2" key="1">
    <citation type="submission" date="2023-03" db="EMBL/GenBank/DDBJ databases">
        <title>Massive genome expansion in bonnet fungi (Mycena s.s.) driven by repeated elements and novel gene families across ecological guilds.</title>
        <authorList>
            <consortium name="Lawrence Berkeley National Laboratory"/>
            <person name="Harder C.B."/>
            <person name="Miyauchi S."/>
            <person name="Viragh M."/>
            <person name="Kuo A."/>
            <person name="Thoen E."/>
            <person name="Andreopoulos B."/>
            <person name="Lu D."/>
            <person name="Skrede I."/>
            <person name="Drula E."/>
            <person name="Henrissat B."/>
            <person name="Morin E."/>
            <person name="Kohler A."/>
            <person name="Barry K."/>
            <person name="LaButti K."/>
            <person name="Morin E."/>
            <person name="Salamov A."/>
            <person name="Lipzen A."/>
            <person name="Mereny Z."/>
            <person name="Hegedus B."/>
            <person name="Baldrian P."/>
            <person name="Stursova M."/>
            <person name="Weitz H."/>
            <person name="Taylor A."/>
            <person name="Grigoriev I.V."/>
            <person name="Nagy L.G."/>
            <person name="Martin F."/>
            <person name="Kauserud H."/>
        </authorList>
    </citation>
    <scope>NUCLEOTIDE SEQUENCE</scope>
    <source>
        <strain evidence="2">9284</strain>
    </source>
</reference>
<dbReference type="AlphaFoldDB" id="A0AAD7BZH9"/>
<comment type="caution">
    <text evidence="2">The sequence shown here is derived from an EMBL/GenBank/DDBJ whole genome shotgun (WGS) entry which is preliminary data.</text>
</comment>
<evidence type="ECO:0000313" key="2">
    <source>
        <dbReference type="EMBL" id="KAJ7634990.1"/>
    </source>
</evidence>
<proteinExistence type="predicted"/>
<dbReference type="Proteomes" id="UP001221142">
    <property type="component" value="Unassembled WGS sequence"/>
</dbReference>
<dbReference type="InterPro" id="IPR011990">
    <property type="entry name" value="TPR-like_helical_dom_sf"/>
</dbReference>
<evidence type="ECO:0000256" key="1">
    <source>
        <dbReference type="SAM" id="MobiDB-lite"/>
    </source>
</evidence>
<feature type="non-terminal residue" evidence="2">
    <location>
        <position position="408"/>
    </location>
</feature>
<feature type="region of interest" description="Disordered" evidence="1">
    <location>
        <begin position="383"/>
        <end position="408"/>
    </location>
</feature>
<keyword evidence="3" id="KW-1185">Reference proteome</keyword>
<protein>
    <submittedName>
        <fullName evidence="2">Uncharacterized protein</fullName>
    </submittedName>
</protein>
<name>A0AAD7BZH9_9AGAR</name>
<dbReference type="Gene3D" id="1.25.40.10">
    <property type="entry name" value="Tetratricopeptide repeat domain"/>
    <property type="match status" value="2"/>
</dbReference>
<accession>A0AAD7BZH9</accession>
<gene>
    <name evidence="2" type="ORF">FB45DRAFT_1142705</name>
</gene>